<accession>A0A239L8U5</accession>
<keyword evidence="1" id="KW-0472">Membrane</keyword>
<protein>
    <submittedName>
        <fullName evidence="2">Uncharacterized conserved protein</fullName>
    </submittedName>
</protein>
<evidence type="ECO:0000256" key="1">
    <source>
        <dbReference type="SAM" id="Phobius"/>
    </source>
</evidence>
<name>A0A239L8U5_9RHOB</name>
<dbReference type="PANTHER" id="PTHR41795">
    <property type="entry name" value="EXOPOLYSACCHARIDE SYNTHESIS PROTEIN"/>
    <property type="match status" value="1"/>
</dbReference>
<keyword evidence="1" id="KW-0812">Transmembrane</keyword>
<evidence type="ECO:0000313" key="2">
    <source>
        <dbReference type="EMBL" id="SNT27057.1"/>
    </source>
</evidence>
<feature type="transmembrane region" description="Helical" evidence="1">
    <location>
        <begin position="177"/>
        <end position="210"/>
    </location>
</feature>
<feature type="transmembrane region" description="Helical" evidence="1">
    <location>
        <begin position="60"/>
        <end position="84"/>
    </location>
</feature>
<keyword evidence="1" id="KW-1133">Transmembrane helix</keyword>
<dbReference type="AlphaFoldDB" id="A0A239L8U5"/>
<dbReference type="RefSeq" id="WP_089234814.1">
    <property type="nucleotide sequence ID" value="NZ_FZOY01000009.1"/>
</dbReference>
<dbReference type="PIRSF" id="PIRSF033239">
    <property type="entry name" value="ExoD"/>
    <property type="match status" value="1"/>
</dbReference>
<sequence length="211" mass="22945">MTLLHPARPLVAQNPGQRLSGVLRDLVAGGGERISVGDLVAALRDRSFAPLMILLAIPNLFFFVPGSSVFTGLPLMFLALQFLTGRQDVWLPRRVADLSIDRAAFARIVASSSPYIERVERLARPRWWPSSHLFAERLIGLATLVLSTFLFLPIPFANGLPALSIILLALGLSERDGYWLAAGLLMTLVSIALVAGMVSLGAFAVVEFILR</sequence>
<dbReference type="InterPro" id="IPR010331">
    <property type="entry name" value="ExoD"/>
</dbReference>
<dbReference type="OrthoDB" id="8550083at2"/>
<gene>
    <name evidence="2" type="ORF">SAMN05421757_10959</name>
</gene>
<evidence type="ECO:0000313" key="3">
    <source>
        <dbReference type="Proteomes" id="UP000198426"/>
    </source>
</evidence>
<dbReference type="PANTHER" id="PTHR41795:SF1">
    <property type="entry name" value="EXOPOLYSACCHARIDE SYNTHESIS PROTEIN"/>
    <property type="match status" value="1"/>
</dbReference>
<reference evidence="2 3" key="1">
    <citation type="submission" date="2017-06" db="EMBL/GenBank/DDBJ databases">
        <authorList>
            <person name="Kim H.J."/>
            <person name="Triplett B.A."/>
        </authorList>
    </citation>
    <scope>NUCLEOTIDE SEQUENCE [LARGE SCALE GENOMIC DNA]</scope>
    <source>
        <strain evidence="2 3">DSM 29339</strain>
    </source>
</reference>
<dbReference type="EMBL" id="FZOY01000009">
    <property type="protein sequence ID" value="SNT27057.1"/>
    <property type="molecule type" value="Genomic_DNA"/>
</dbReference>
<organism evidence="2 3">
    <name type="scientific">Tropicimonas sediminicola</name>
    <dbReference type="NCBI Taxonomy" id="1031541"/>
    <lineage>
        <taxon>Bacteria</taxon>
        <taxon>Pseudomonadati</taxon>
        <taxon>Pseudomonadota</taxon>
        <taxon>Alphaproteobacteria</taxon>
        <taxon>Rhodobacterales</taxon>
        <taxon>Roseobacteraceae</taxon>
        <taxon>Tropicimonas</taxon>
    </lineage>
</organism>
<keyword evidence="3" id="KW-1185">Reference proteome</keyword>
<proteinExistence type="predicted"/>
<dbReference type="Proteomes" id="UP000198426">
    <property type="component" value="Unassembled WGS sequence"/>
</dbReference>
<dbReference type="Pfam" id="PF06055">
    <property type="entry name" value="ExoD"/>
    <property type="match status" value="1"/>
</dbReference>